<dbReference type="EMBL" id="PUEJ01000002">
    <property type="protein sequence ID" value="PRH88499.1"/>
    <property type="molecule type" value="Genomic_DNA"/>
</dbReference>
<dbReference type="PROSITE" id="PS51257">
    <property type="entry name" value="PROKAR_LIPOPROTEIN"/>
    <property type="match status" value="1"/>
</dbReference>
<evidence type="ECO:0000313" key="3">
    <source>
        <dbReference type="EMBL" id="PRH88499.1"/>
    </source>
</evidence>
<gene>
    <name evidence="3" type="ORF">C5L14_04445</name>
</gene>
<dbReference type="InterPro" id="IPR005586">
    <property type="entry name" value="ABC_trans_aux"/>
</dbReference>
<feature type="domain" description="ABC-type transport auxiliary lipoprotein component" evidence="2">
    <location>
        <begin position="36"/>
        <end position="192"/>
    </location>
</feature>
<organism evidence="3 4">
    <name type="scientific">Labrys okinawensis</name>
    <dbReference type="NCBI Taxonomy" id="346911"/>
    <lineage>
        <taxon>Bacteria</taxon>
        <taxon>Pseudomonadati</taxon>
        <taxon>Pseudomonadota</taxon>
        <taxon>Alphaproteobacteria</taxon>
        <taxon>Hyphomicrobiales</taxon>
        <taxon>Xanthobacteraceae</taxon>
        <taxon>Labrys</taxon>
    </lineage>
</organism>
<dbReference type="RefSeq" id="WP_105860850.1">
    <property type="nucleotide sequence ID" value="NZ_PUEJ01000002.1"/>
</dbReference>
<sequence>MPFVSSRRPGRVAALAGLGLALALLAACASPEAKIYTLAAQSGQRVTGRPVSLSIETVDVAKYLDRPQLVRRSGDVQLGVSEFERWGEPLGSMVQRVLAEDLRRRLPAGSLVTTSQTLSGKESATLELSVSRFDTNAQGVVVLQAQWRLHYRNGGRSAAAQANIAVPPADTGAPAQVEAMSSALDQLAGHIAAKLR</sequence>
<name>A0A2S9QGM9_9HYPH</name>
<accession>A0A2S9QGM9</accession>
<evidence type="ECO:0000256" key="1">
    <source>
        <dbReference type="SAM" id="SignalP"/>
    </source>
</evidence>
<dbReference type="SUPFAM" id="SSF159594">
    <property type="entry name" value="XCC0632-like"/>
    <property type="match status" value="1"/>
</dbReference>
<evidence type="ECO:0000313" key="4">
    <source>
        <dbReference type="Proteomes" id="UP000237682"/>
    </source>
</evidence>
<dbReference type="Proteomes" id="UP000237682">
    <property type="component" value="Unassembled WGS sequence"/>
</dbReference>
<dbReference type="AlphaFoldDB" id="A0A2S9QGM9"/>
<feature type="signal peptide" evidence="1">
    <location>
        <begin position="1"/>
        <end position="29"/>
    </location>
</feature>
<proteinExistence type="predicted"/>
<comment type="caution">
    <text evidence="3">The sequence shown here is derived from an EMBL/GenBank/DDBJ whole genome shotgun (WGS) entry which is preliminary data.</text>
</comment>
<keyword evidence="4" id="KW-1185">Reference proteome</keyword>
<dbReference type="Gene3D" id="3.40.50.10610">
    <property type="entry name" value="ABC-type transport auxiliary lipoprotein component"/>
    <property type="match status" value="1"/>
</dbReference>
<evidence type="ECO:0000259" key="2">
    <source>
        <dbReference type="Pfam" id="PF03886"/>
    </source>
</evidence>
<feature type="chain" id="PRO_5015504797" description="ABC-type transport auxiliary lipoprotein component domain-containing protein" evidence="1">
    <location>
        <begin position="30"/>
        <end position="196"/>
    </location>
</feature>
<keyword evidence="1" id="KW-0732">Signal</keyword>
<protein>
    <recommendedName>
        <fullName evidence="2">ABC-type transport auxiliary lipoprotein component domain-containing protein</fullName>
    </recommendedName>
</protein>
<dbReference type="OrthoDB" id="7064073at2"/>
<dbReference type="Pfam" id="PF03886">
    <property type="entry name" value="ABC_trans_aux"/>
    <property type="match status" value="1"/>
</dbReference>
<reference evidence="3 4" key="1">
    <citation type="submission" date="2018-02" db="EMBL/GenBank/DDBJ databases">
        <title>Whole genome sequencing of endophytic bacterium.</title>
        <authorList>
            <person name="Eedara R."/>
            <person name="Podile A.R."/>
        </authorList>
    </citation>
    <scope>NUCLEOTIDE SEQUENCE [LARGE SCALE GENOMIC DNA]</scope>
    <source>
        <strain evidence="3 4">RP1T</strain>
    </source>
</reference>